<accession>A0A326U090</accession>
<keyword evidence="2" id="KW-1185">Reference proteome</keyword>
<comment type="caution">
    <text evidence="1">The sequence shown here is derived from an EMBL/GenBank/DDBJ whole genome shotgun (WGS) entry which is preliminary data.</text>
</comment>
<dbReference type="InterPro" id="IPR020311">
    <property type="entry name" value="Uncharacterised_Rv0898c"/>
</dbReference>
<dbReference type="Pfam" id="PF10944">
    <property type="entry name" value="DUF2630"/>
    <property type="match status" value="1"/>
</dbReference>
<protein>
    <submittedName>
        <fullName evidence="1">Uncharacterized protein DUF2630</fullName>
    </submittedName>
</protein>
<evidence type="ECO:0000313" key="2">
    <source>
        <dbReference type="Proteomes" id="UP000248806"/>
    </source>
</evidence>
<evidence type="ECO:0000313" key="1">
    <source>
        <dbReference type="EMBL" id="PZW22548.1"/>
    </source>
</evidence>
<gene>
    <name evidence="1" type="ORF">EI42_05333</name>
</gene>
<organism evidence="1 2">
    <name type="scientific">Thermosporothrix hazakensis</name>
    <dbReference type="NCBI Taxonomy" id="644383"/>
    <lineage>
        <taxon>Bacteria</taxon>
        <taxon>Bacillati</taxon>
        <taxon>Chloroflexota</taxon>
        <taxon>Ktedonobacteria</taxon>
        <taxon>Ktedonobacterales</taxon>
        <taxon>Thermosporotrichaceae</taxon>
        <taxon>Thermosporothrix</taxon>
    </lineage>
</organism>
<dbReference type="OrthoDB" id="7376174at2"/>
<dbReference type="EMBL" id="QKUF01000031">
    <property type="protein sequence ID" value="PZW22548.1"/>
    <property type="molecule type" value="Genomic_DNA"/>
</dbReference>
<sequence>MDDQDILKQISKLVDEEHALLQRAEKGQLQGDERQRVDDLKVRLDQCWDLLRQRRARRDFGMNPDDAQVRDRNIVEHYKQ</sequence>
<dbReference type="Proteomes" id="UP000248806">
    <property type="component" value="Unassembled WGS sequence"/>
</dbReference>
<proteinExistence type="predicted"/>
<dbReference type="AlphaFoldDB" id="A0A326U090"/>
<name>A0A326U090_THEHA</name>
<dbReference type="RefSeq" id="WP_111325597.1">
    <property type="nucleotide sequence ID" value="NZ_BIFX01000001.1"/>
</dbReference>
<reference evidence="1 2" key="1">
    <citation type="submission" date="2018-06" db="EMBL/GenBank/DDBJ databases">
        <title>Genomic Encyclopedia of Archaeal and Bacterial Type Strains, Phase II (KMG-II): from individual species to whole genera.</title>
        <authorList>
            <person name="Goeker M."/>
        </authorList>
    </citation>
    <scope>NUCLEOTIDE SEQUENCE [LARGE SCALE GENOMIC DNA]</scope>
    <source>
        <strain evidence="1 2">ATCC BAA-1881</strain>
    </source>
</reference>